<feature type="region of interest" description="Disordered" evidence="1">
    <location>
        <begin position="491"/>
        <end position="552"/>
    </location>
</feature>
<evidence type="ECO:0000256" key="1">
    <source>
        <dbReference type="SAM" id="MobiDB-lite"/>
    </source>
</evidence>
<dbReference type="OrthoDB" id="544719at2759"/>
<feature type="region of interest" description="Disordered" evidence="1">
    <location>
        <begin position="1066"/>
        <end position="1093"/>
    </location>
</feature>
<dbReference type="RefSeq" id="XP_042925243.1">
    <property type="nucleotide sequence ID" value="XM_043061891.1"/>
</dbReference>
<evidence type="ECO:0000313" key="2">
    <source>
        <dbReference type="EMBL" id="PNW84092.1"/>
    </source>
</evidence>
<dbReference type="OMA" id="HWARPHQ"/>
<dbReference type="EMBL" id="CM008965">
    <property type="protein sequence ID" value="PNW84092.1"/>
    <property type="molecule type" value="Genomic_DNA"/>
</dbReference>
<feature type="compositionally biased region" description="Low complexity" evidence="1">
    <location>
        <begin position="745"/>
        <end position="770"/>
    </location>
</feature>
<dbReference type="Gramene" id="PNW84092">
    <property type="protein sequence ID" value="PNW84092"/>
    <property type="gene ID" value="CHLRE_04g220600v5"/>
</dbReference>
<feature type="compositionally biased region" description="Low complexity" evidence="1">
    <location>
        <begin position="423"/>
        <end position="444"/>
    </location>
</feature>
<feature type="region of interest" description="Disordered" evidence="1">
    <location>
        <begin position="419"/>
        <end position="445"/>
    </location>
</feature>
<feature type="compositionally biased region" description="Low complexity" evidence="1">
    <location>
        <begin position="1066"/>
        <end position="1076"/>
    </location>
</feature>
<gene>
    <name evidence="2" type="ORF">CHLRE_04g220600v5</name>
</gene>
<name>A0A2K3DUA8_CHLRE</name>
<keyword evidence="3" id="KW-1185">Reference proteome</keyword>
<dbReference type="PaxDb" id="3055-EDO95770"/>
<feature type="region of interest" description="Disordered" evidence="1">
    <location>
        <begin position="638"/>
        <end position="665"/>
    </location>
</feature>
<feature type="region of interest" description="Disordered" evidence="1">
    <location>
        <begin position="741"/>
        <end position="772"/>
    </location>
</feature>
<dbReference type="Proteomes" id="UP000006906">
    <property type="component" value="Chromosome 4"/>
</dbReference>
<dbReference type="ExpressionAtlas" id="A0A2K3DUA8">
    <property type="expression patterns" value="differential"/>
</dbReference>
<dbReference type="KEGG" id="cre:CHLRE_04g220600v5"/>
<proteinExistence type="predicted"/>
<reference evidence="2 3" key="1">
    <citation type="journal article" date="2007" name="Science">
        <title>The Chlamydomonas genome reveals the evolution of key animal and plant functions.</title>
        <authorList>
            <person name="Merchant S.S."/>
            <person name="Prochnik S.E."/>
            <person name="Vallon O."/>
            <person name="Harris E.H."/>
            <person name="Karpowicz S.J."/>
            <person name="Witman G.B."/>
            <person name="Terry A."/>
            <person name="Salamov A."/>
            <person name="Fritz-Laylin L.K."/>
            <person name="Marechal-Drouard L."/>
            <person name="Marshall W.F."/>
            <person name="Qu L.H."/>
            <person name="Nelson D.R."/>
            <person name="Sanderfoot A.A."/>
            <person name="Spalding M.H."/>
            <person name="Kapitonov V.V."/>
            <person name="Ren Q."/>
            <person name="Ferris P."/>
            <person name="Lindquist E."/>
            <person name="Shapiro H."/>
            <person name="Lucas S.M."/>
            <person name="Grimwood J."/>
            <person name="Schmutz J."/>
            <person name="Cardol P."/>
            <person name="Cerutti H."/>
            <person name="Chanfreau G."/>
            <person name="Chen C.L."/>
            <person name="Cognat V."/>
            <person name="Croft M.T."/>
            <person name="Dent R."/>
            <person name="Dutcher S."/>
            <person name="Fernandez E."/>
            <person name="Fukuzawa H."/>
            <person name="Gonzalez-Ballester D."/>
            <person name="Gonzalez-Halphen D."/>
            <person name="Hallmann A."/>
            <person name="Hanikenne M."/>
            <person name="Hippler M."/>
            <person name="Inwood W."/>
            <person name="Jabbari K."/>
            <person name="Kalanon M."/>
            <person name="Kuras R."/>
            <person name="Lefebvre P.A."/>
            <person name="Lemaire S.D."/>
            <person name="Lobanov A.V."/>
            <person name="Lohr M."/>
            <person name="Manuell A."/>
            <person name="Meier I."/>
            <person name="Mets L."/>
            <person name="Mittag M."/>
            <person name="Mittelmeier T."/>
            <person name="Moroney J.V."/>
            <person name="Moseley J."/>
            <person name="Napoli C."/>
            <person name="Nedelcu A.M."/>
            <person name="Niyogi K."/>
            <person name="Novoselov S.V."/>
            <person name="Paulsen I.T."/>
            <person name="Pazour G."/>
            <person name="Purton S."/>
            <person name="Ral J.P."/>
            <person name="Riano-Pachon D.M."/>
            <person name="Riekhof W."/>
            <person name="Rymarquis L."/>
            <person name="Schroda M."/>
            <person name="Stern D."/>
            <person name="Umen J."/>
            <person name="Willows R."/>
            <person name="Wilson N."/>
            <person name="Zimmer S.L."/>
            <person name="Allmer J."/>
            <person name="Balk J."/>
            <person name="Bisova K."/>
            <person name="Chen C.J."/>
            <person name="Elias M."/>
            <person name="Gendler K."/>
            <person name="Hauser C."/>
            <person name="Lamb M.R."/>
            <person name="Ledford H."/>
            <person name="Long J.C."/>
            <person name="Minagawa J."/>
            <person name="Page M.D."/>
            <person name="Pan J."/>
            <person name="Pootakham W."/>
            <person name="Roje S."/>
            <person name="Rose A."/>
            <person name="Stahlberg E."/>
            <person name="Terauchi A.M."/>
            <person name="Yang P."/>
            <person name="Ball S."/>
            <person name="Bowler C."/>
            <person name="Dieckmann C.L."/>
            <person name="Gladyshev V.N."/>
            <person name="Green P."/>
            <person name="Jorgensen R."/>
            <person name="Mayfield S."/>
            <person name="Mueller-Roeber B."/>
            <person name="Rajamani S."/>
            <person name="Sayre R.T."/>
            <person name="Brokstein P."/>
            <person name="Dubchak I."/>
            <person name="Goodstein D."/>
            <person name="Hornick L."/>
            <person name="Huang Y.W."/>
            <person name="Jhaveri J."/>
            <person name="Luo Y."/>
            <person name="Martinez D."/>
            <person name="Ngau W.C."/>
            <person name="Otillar B."/>
            <person name="Poliakov A."/>
            <person name="Porter A."/>
            <person name="Szajkowski L."/>
            <person name="Werner G."/>
            <person name="Zhou K."/>
            <person name="Grigoriev I.V."/>
            <person name="Rokhsar D.S."/>
            <person name="Grossman A.R."/>
        </authorList>
    </citation>
    <scope>NUCLEOTIDE SEQUENCE [LARGE SCALE GENOMIC DNA]</scope>
    <source>
        <strain evidence="3">CC-503</strain>
    </source>
</reference>
<feature type="compositionally biased region" description="Low complexity" evidence="1">
    <location>
        <begin position="578"/>
        <end position="594"/>
    </location>
</feature>
<evidence type="ECO:0000313" key="3">
    <source>
        <dbReference type="Proteomes" id="UP000006906"/>
    </source>
</evidence>
<sequence length="1328" mass="134606">MQLPIASAPQLSSWCSVSNLVAIALAPRERPAGQEGGASTAAVGRVCQILIVEPSNPEDLTCLELPVTGPSDHVTHLEWSWAGQRRALLAATASGRLVVWTQQGQDDSMAPRTIDDWHGQLLLDLTPAATAGATAAGGAATAAGSAHQTGSQQTVPYIKQEPGAAGAADATAVTTDGGAVADGAGASAGTTGAAAGGVNGPAFAGVCWLRQPQGGRTWSTSSLALKRLDPGPVGALGPGAAAFVSSAAAAAATAHGGGGGTQESLETVFYDDAPVGALPHWARPHQLTAAVLTCTGQLVVLWALASKLSNTLSWRRSKPVLVPPPDVAAAKALATAAAAAAAAVPQAGEELLTPALLAAAKAVGGADAADADAAASSWRVASATMAATVDGGMLTAVVYAARREALYMFAMRGNPTLSGQPVTSGPGAPGATATSGATPAAAPPREGVQPVMALQAAVTMPPGLSAAQTRLHVPGGNGPRHAYVLATTSQPRHGLHSHQHHGQGNGNGPTGKPHEQVAGVVCFADATPPTSPAPPPGSGATASPPAIGGGGHWKLERQWMRQQTALPAGVDSDGIANGESSSNSAGSGKGSSRGQLLLSGDGSKLLAVAGRHVTALDAETLGVLSDVDLLADIDESQSQLAPGDAPMPNGFAGGSPPATEPSPSPASSFVVASTACLSGNACCLCTAALLRPLGVAAADAAGGDVADGMDLDGDPGDGGAEPAAATMALLVLRTLPDFVSPTQPHRGAANGGRAAHAQQQPPTQQHPGGPEEAMAVNMDTLRLAWGVLQRQSLWDVAERLRCSWLGGRRAGVAVALAQLDGLLYSVEDVILRCALAPGVSRAKLEVLRRLPHPRAGLVAADLLAAARLGQYVAALVLVQAQQGDAMQLPETRLMAAHMVWYVLEVATLMLSGIILWVEEMEAKMKEGYVDPVTGASMAPGEVPSAAAAAAAASSGDISGSADGWGGGWEAAGTGGGGGCDCLPLIRLFPDYNLHKTLQSVLLGYAPASGGKQATPLGLLQLAPMQELLGPDVAQRAKVVITVLNRLNQAAGKTMIAHVQAVQQQQQAQAQAQQPPGAAAPPPPAGLLPALADTPLTPTDMEAVKVGDLPKSLMHHVLQSRYAGPFHVPCPRTKGIPTLACLAQVVRAADMPNARSMVALSRDALLARYRLLGLQQQLEDPRSAPAGAARRLAMSFRAPAPPPELHSHVLTHHVSNRQRQRWRRQRGSALALGSSAPLWSHAQGVPVDCLTGAPLPPGSSWSLEGAAAGGAVTAQMGPGVAGVGVSRQKPSQTTLMEAVQRAWLCCAPPAELCSGWKRARLGLEQDLEY</sequence>
<protein>
    <submittedName>
        <fullName evidence="2">Uncharacterized protein</fullName>
    </submittedName>
</protein>
<organism evidence="2 3">
    <name type="scientific">Chlamydomonas reinhardtii</name>
    <name type="common">Chlamydomonas smithii</name>
    <dbReference type="NCBI Taxonomy" id="3055"/>
    <lineage>
        <taxon>Eukaryota</taxon>
        <taxon>Viridiplantae</taxon>
        <taxon>Chlorophyta</taxon>
        <taxon>core chlorophytes</taxon>
        <taxon>Chlorophyceae</taxon>
        <taxon>CS clade</taxon>
        <taxon>Chlamydomonadales</taxon>
        <taxon>Chlamydomonadaceae</taxon>
        <taxon>Chlamydomonas</taxon>
    </lineage>
</organism>
<feature type="region of interest" description="Disordered" evidence="1">
    <location>
        <begin position="569"/>
        <end position="595"/>
    </location>
</feature>
<dbReference type="GeneID" id="5717744"/>
<dbReference type="InParanoid" id="A0A2K3DUA8"/>
<accession>A0A2K3DUA8</accession>